<evidence type="ECO:0000313" key="1">
    <source>
        <dbReference type="EMBL" id="SAY39342.1"/>
    </source>
</evidence>
<gene>
    <name evidence="1" type="ORF">FLM9_1444</name>
</gene>
<proteinExistence type="predicted"/>
<dbReference type="Proteomes" id="UP000182631">
    <property type="component" value="Unassembled WGS sequence"/>
</dbReference>
<accession>A0A164ZSI4</accession>
<dbReference type="AlphaFoldDB" id="A0A164ZSI4"/>
<organism evidence="1 2">
    <name type="scientific">Candidatus Synechococcus spongiarum</name>
    <dbReference type="NCBI Taxonomy" id="431041"/>
    <lineage>
        <taxon>Bacteria</taxon>
        <taxon>Bacillati</taxon>
        <taxon>Cyanobacteriota</taxon>
        <taxon>Cyanophyceae</taxon>
        <taxon>Synechococcales</taxon>
        <taxon>Synechococcaceae</taxon>
        <taxon>Synechococcus</taxon>
    </lineage>
</organism>
<sequence length="37" mass="4133">MWRPTWGYRSGIGLQGLCGWPWRQLGWGATASLALKA</sequence>
<protein>
    <submittedName>
        <fullName evidence="1">Uncharacterized protein</fullName>
    </submittedName>
</protein>
<reference evidence="2" key="1">
    <citation type="submission" date="2016-02" db="EMBL/GenBank/DDBJ databases">
        <authorList>
            <person name="liu f."/>
        </authorList>
    </citation>
    <scope>NUCLEOTIDE SEQUENCE [LARGE SCALE GENOMIC DNA]</scope>
</reference>
<name>A0A164ZSI4_9SYNE</name>
<evidence type="ECO:0000313" key="2">
    <source>
        <dbReference type="Proteomes" id="UP000182631"/>
    </source>
</evidence>
<dbReference type="EMBL" id="FITM01000156">
    <property type="protein sequence ID" value="SAY39342.1"/>
    <property type="molecule type" value="Genomic_DNA"/>
</dbReference>
<keyword evidence="2" id="KW-1185">Reference proteome</keyword>